<dbReference type="PANTHER" id="PTHR15955:SF8">
    <property type="entry name" value="RWD DOMAIN-CONTAINING PROTEIN 2B-RELATED"/>
    <property type="match status" value="1"/>
</dbReference>
<proteinExistence type="predicted"/>
<organism evidence="2">
    <name type="scientific">Heliothis virescens</name>
    <name type="common">Tobacco budworm moth</name>
    <dbReference type="NCBI Taxonomy" id="7102"/>
    <lineage>
        <taxon>Eukaryota</taxon>
        <taxon>Metazoa</taxon>
        <taxon>Ecdysozoa</taxon>
        <taxon>Arthropoda</taxon>
        <taxon>Hexapoda</taxon>
        <taxon>Insecta</taxon>
        <taxon>Pterygota</taxon>
        <taxon>Neoptera</taxon>
        <taxon>Endopterygota</taxon>
        <taxon>Lepidoptera</taxon>
        <taxon>Glossata</taxon>
        <taxon>Ditrysia</taxon>
        <taxon>Noctuoidea</taxon>
        <taxon>Noctuidae</taxon>
        <taxon>Heliothinae</taxon>
        <taxon>Heliothis</taxon>
    </lineage>
</organism>
<feature type="domain" description="RWD" evidence="1">
    <location>
        <begin position="22"/>
        <end position="140"/>
    </location>
</feature>
<dbReference type="CDD" id="cd23829">
    <property type="entry name" value="RWD_RWDD2"/>
    <property type="match status" value="1"/>
</dbReference>
<sequence length="290" mass="34123">MAAISKSTMKDSYVDCLTQQIEEFELLKSMYPNQGEIVCSDKDIIKEIRNFLDSKTEYIPSHLDFKLNLFIDGLKLEVFINLPSSYPKEEPDIYVRCNKMNRQNESSLNSELMDYIKENHIGEVCLYTAISWLQENIDKFAIITEESPADTSNAANETKNEFVRFWIYSHHIYNKRKREEIVKKARELKLTGFSLPGKPGIICIEGHHDDCKEWWKDIKSMTWKKIMIRKTEIFEPCEERSYRKFSNFEELCLKNPVHNKHSNMSELSKLMNELGLNQVFNELFGLCNDE</sequence>
<dbReference type="PIRSF" id="PIRSF038021">
    <property type="entry name" value="UCP038021_RWDD2"/>
    <property type="match status" value="1"/>
</dbReference>
<dbReference type="EMBL" id="NWSH01000642">
    <property type="protein sequence ID" value="PCG75079.1"/>
    <property type="molecule type" value="Genomic_DNA"/>
</dbReference>
<evidence type="ECO:0000313" key="2">
    <source>
        <dbReference type="EMBL" id="PCG75079.1"/>
    </source>
</evidence>
<dbReference type="SUPFAM" id="SSF54495">
    <property type="entry name" value="UBC-like"/>
    <property type="match status" value="1"/>
</dbReference>
<dbReference type="Pfam" id="PF05773">
    <property type="entry name" value="RWD"/>
    <property type="match status" value="1"/>
</dbReference>
<gene>
    <name evidence="2" type="ORF">B5V51_12280</name>
</gene>
<dbReference type="InterPro" id="IPR010541">
    <property type="entry name" value="Prp3_C"/>
</dbReference>
<dbReference type="InterPro" id="IPR017359">
    <property type="entry name" value="Phi-like"/>
</dbReference>
<evidence type="ECO:0000259" key="1">
    <source>
        <dbReference type="PROSITE" id="PS50908"/>
    </source>
</evidence>
<reference evidence="2" key="1">
    <citation type="submission" date="2017-09" db="EMBL/GenBank/DDBJ databases">
        <title>Contemporary evolution of a Lepidopteran species, Heliothis virescens, in response to modern agricultural practices.</title>
        <authorList>
            <person name="Fritz M.L."/>
            <person name="Deyonke A.M."/>
            <person name="Papanicolaou A."/>
            <person name="Micinski S."/>
            <person name="Westbrook J."/>
            <person name="Gould F."/>
        </authorList>
    </citation>
    <scope>NUCLEOTIDE SEQUENCE [LARGE SCALE GENOMIC DNA]</scope>
    <source>
        <strain evidence="2">HvINT-</strain>
        <tissue evidence="2">Whole body</tissue>
    </source>
</reference>
<dbReference type="PROSITE" id="PS50908">
    <property type="entry name" value="RWD"/>
    <property type="match status" value="1"/>
</dbReference>
<dbReference type="CDD" id="cd24163">
    <property type="entry name" value="RWDD2_C"/>
    <property type="match status" value="1"/>
</dbReference>
<dbReference type="Pfam" id="PF06544">
    <property type="entry name" value="Prp3_C"/>
    <property type="match status" value="1"/>
</dbReference>
<dbReference type="SMART" id="SM00591">
    <property type="entry name" value="RWD"/>
    <property type="match status" value="1"/>
</dbReference>
<dbReference type="InterPro" id="IPR016135">
    <property type="entry name" value="UBQ-conjugating_enzyme/RWD"/>
</dbReference>
<dbReference type="PANTHER" id="PTHR15955">
    <property type="entry name" value="RWD DOMAIN CONTAINING PROTEIN 2"/>
    <property type="match status" value="1"/>
</dbReference>
<name>A0A2A4JTD0_HELVI</name>
<dbReference type="STRING" id="7102.A0A2A4JTD0"/>
<dbReference type="AlphaFoldDB" id="A0A2A4JTD0"/>
<dbReference type="InterPro" id="IPR059181">
    <property type="entry name" value="RWDD2A-B_C"/>
</dbReference>
<dbReference type="Gene3D" id="3.10.110.10">
    <property type="entry name" value="Ubiquitin Conjugating Enzyme"/>
    <property type="match status" value="1"/>
</dbReference>
<dbReference type="InterPro" id="IPR006575">
    <property type="entry name" value="RWD_dom"/>
</dbReference>
<comment type="caution">
    <text evidence="2">The sequence shown here is derived from an EMBL/GenBank/DDBJ whole genome shotgun (WGS) entry which is preliminary data.</text>
</comment>
<accession>A0A2A4JTD0</accession>
<protein>
    <recommendedName>
        <fullName evidence="1">RWD domain-containing protein</fullName>
    </recommendedName>
</protein>